<dbReference type="AlphaFoldDB" id="A0A0D8HFI7"/>
<sequence length="161" mass="17845">MTEANGVTNEVAVELAQAIGQLRRTLRRSQRELYTDGVFSSPEYELLRYVYDHPNVRVGVMANALSIAPNTASTLIKRLMKLGILNRTTSDNDRRVGTLCLTPYGEETISTLRDHRLSLLVRGLDDINLDAKAAIISAIPALLELIKTIQDFEGSPSCPFE</sequence>
<keyword evidence="3" id="KW-1185">Reference proteome</keyword>
<organism evidence="2 3">
    <name type="scientific">Acidithrix ferrooxidans</name>
    <dbReference type="NCBI Taxonomy" id="1280514"/>
    <lineage>
        <taxon>Bacteria</taxon>
        <taxon>Bacillati</taxon>
        <taxon>Actinomycetota</taxon>
        <taxon>Acidimicrobiia</taxon>
        <taxon>Acidimicrobiales</taxon>
        <taxon>Acidimicrobiaceae</taxon>
        <taxon>Acidithrix</taxon>
    </lineage>
</organism>
<gene>
    <name evidence="2" type="ORF">AXFE_33410</name>
</gene>
<comment type="caution">
    <text evidence="2">The sequence shown here is derived from an EMBL/GenBank/DDBJ whole genome shotgun (WGS) entry which is preliminary data.</text>
</comment>
<dbReference type="RefSeq" id="WP_052606989.1">
    <property type="nucleotide sequence ID" value="NZ_JXYS01000118.1"/>
</dbReference>
<dbReference type="InterPro" id="IPR000835">
    <property type="entry name" value="HTH_MarR-typ"/>
</dbReference>
<dbReference type="Proteomes" id="UP000032360">
    <property type="component" value="Unassembled WGS sequence"/>
</dbReference>
<protein>
    <submittedName>
        <fullName evidence="2">MarR family protein</fullName>
    </submittedName>
</protein>
<dbReference type="GO" id="GO:0003700">
    <property type="term" value="F:DNA-binding transcription factor activity"/>
    <property type="evidence" value="ECO:0007669"/>
    <property type="project" value="InterPro"/>
</dbReference>
<evidence type="ECO:0000313" key="2">
    <source>
        <dbReference type="EMBL" id="KJF15821.1"/>
    </source>
</evidence>
<dbReference type="SUPFAM" id="SSF46785">
    <property type="entry name" value="Winged helix' DNA-binding domain"/>
    <property type="match status" value="1"/>
</dbReference>
<accession>A0A0D8HFI7</accession>
<dbReference type="PANTHER" id="PTHR33164">
    <property type="entry name" value="TRANSCRIPTIONAL REGULATOR, MARR FAMILY"/>
    <property type="match status" value="1"/>
</dbReference>
<dbReference type="PROSITE" id="PS50995">
    <property type="entry name" value="HTH_MARR_2"/>
    <property type="match status" value="1"/>
</dbReference>
<proteinExistence type="predicted"/>
<evidence type="ECO:0000313" key="3">
    <source>
        <dbReference type="Proteomes" id="UP000032360"/>
    </source>
</evidence>
<dbReference type="Pfam" id="PF01047">
    <property type="entry name" value="MarR"/>
    <property type="match status" value="1"/>
</dbReference>
<name>A0A0D8HFI7_9ACTN</name>
<dbReference type="EMBL" id="JXYS01000118">
    <property type="protein sequence ID" value="KJF15821.1"/>
    <property type="molecule type" value="Genomic_DNA"/>
</dbReference>
<dbReference type="SMART" id="SM00347">
    <property type="entry name" value="HTH_MARR"/>
    <property type="match status" value="1"/>
</dbReference>
<dbReference type="STRING" id="1280514.AXFE_33410"/>
<dbReference type="InterPro" id="IPR036390">
    <property type="entry name" value="WH_DNA-bd_sf"/>
</dbReference>
<dbReference type="PANTHER" id="PTHR33164:SF103">
    <property type="entry name" value="REGULATORY PROTEIN MARR"/>
    <property type="match status" value="1"/>
</dbReference>
<dbReference type="InterPro" id="IPR039422">
    <property type="entry name" value="MarR/SlyA-like"/>
</dbReference>
<reference evidence="2 3" key="1">
    <citation type="submission" date="2015-01" db="EMBL/GenBank/DDBJ databases">
        <title>Draft genome of the acidophilic iron oxidizer Acidithrix ferrooxidans strain Py-F3.</title>
        <authorList>
            <person name="Poehlein A."/>
            <person name="Eisen S."/>
            <person name="Schloemann M."/>
            <person name="Johnson B.D."/>
            <person name="Daniel R."/>
            <person name="Muehling M."/>
        </authorList>
    </citation>
    <scope>NUCLEOTIDE SEQUENCE [LARGE SCALE GENOMIC DNA]</scope>
    <source>
        <strain evidence="2 3">Py-F3</strain>
    </source>
</reference>
<feature type="domain" description="HTH marR-type" evidence="1">
    <location>
        <begin position="12"/>
        <end position="151"/>
    </location>
</feature>
<dbReference type="OrthoDB" id="69852at2"/>
<evidence type="ECO:0000259" key="1">
    <source>
        <dbReference type="PROSITE" id="PS50995"/>
    </source>
</evidence>
<dbReference type="InterPro" id="IPR036388">
    <property type="entry name" value="WH-like_DNA-bd_sf"/>
</dbReference>
<dbReference type="GO" id="GO:0006950">
    <property type="term" value="P:response to stress"/>
    <property type="evidence" value="ECO:0007669"/>
    <property type="project" value="TreeGrafter"/>
</dbReference>
<dbReference type="Gene3D" id="1.10.10.10">
    <property type="entry name" value="Winged helix-like DNA-binding domain superfamily/Winged helix DNA-binding domain"/>
    <property type="match status" value="1"/>
</dbReference>